<dbReference type="InterPro" id="IPR014362">
    <property type="entry name" value="Glu_DH"/>
</dbReference>
<dbReference type="GO" id="GO:0000166">
    <property type="term" value="F:nucleotide binding"/>
    <property type="evidence" value="ECO:0007669"/>
    <property type="project" value="UniProtKB-KW"/>
</dbReference>
<name>F8IH97_ALIAT</name>
<dbReference type="SMART" id="SM00839">
    <property type="entry name" value="ELFV_dehydrog"/>
    <property type="match status" value="1"/>
</dbReference>
<evidence type="ECO:0000256" key="6">
    <source>
        <dbReference type="PIRSR" id="PIRSR000185-1"/>
    </source>
</evidence>
<dbReference type="GO" id="GO:0004352">
    <property type="term" value="F:glutamate dehydrogenase (NAD+) activity"/>
    <property type="evidence" value="ECO:0007669"/>
    <property type="project" value="TreeGrafter"/>
</dbReference>
<dbReference type="Proteomes" id="UP000000292">
    <property type="component" value="Chromosome"/>
</dbReference>
<dbReference type="InterPro" id="IPR006096">
    <property type="entry name" value="Glu/Leu/Phe/Val/Trp_DH_C"/>
</dbReference>
<keyword evidence="4 7" id="KW-0520">NAD</keyword>
<dbReference type="AlphaFoldDB" id="F8IH97"/>
<feature type="binding site" evidence="7">
    <location>
        <position position="212"/>
    </location>
    <ligand>
        <name>NAD(+)</name>
        <dbReference type="ChEBI" id="CHEBI:57540"/>
    </ligand>
</feature>
<dbReference type="Gene3D" id="3.40.50.720">
    <property type="entry name" value="NAD(P)-binding Rossmann-like Domain"/>
    <property type="match status" value="1"/>
</dbReference>
<dbReference type="Pfam" id="PF02812">
    <property type="entry name" value="ELFV_dehydrog_N"/>
    <property type="match status" value="1"/>
</dbReference>
<protein>
    <recommendedName>
        <fullName evidence="2 5">Glutamate dehydrogenase</fullName>
    </recommendedName>
</protein>
<gene>
    <name evidence="12" type="ordered locus">TC41_1240</name>
</gene>
<comment type="similarity">
    <text evidence="1 5 9">Belongs to the Glu/Leu/Phe/Val dehydrogenases family.</text>
</comment>
<dbReference type="PRINTS" id="PR00082">
    <property type="entry name" value="GLFDHDRGNASE"/>
</dbReference>
<dbReference type="Gene3D" id="3.40.50.10860">
    <property type="entry name" value="Leucine Dehydrogenase, chain A, domain 1"/>
    <property type="match status" value="1"/>
</dbReference>
<dbReference type="SUPFAM" id="SSF51735">
    <property type="entry name" value="NAD(P)-binding Rossmann-fold domains"/>
    <property type="match status" value="1"/>
</dbReference>
<dbReference type="SUPFAM" id="SSF53223">
    <property type="entry name" value="Aminoacid dehydrogenase-like, N-terminal domain"/>
    <property type="match status" value="1"/>
</dbReference>
<dbReference type="PANTHER" id="PTHR11606">
    <property type="entry name" value="GLUTAMATE DEHYDROGENASE"/>
    <property type="match status" value="1"/>
</dbReference>
<evidence type="ECO:0000256" key="3">
    <source>
        <dbReference type="ARBA" id="ARBA00023002"/>
    </source>
</evidence>
<evidence type="ECO:0000256" key="2">
    <source>
        <dbReference type="ARBA" id="ARBA00012896"/>
    </source>
</evidence>
<dbReference type="InterPro" id="IPR033524">
    <property type="entry name" value="Glu/Leu/Phe/Val_DH_AS"/>
</dbReference>
<proteinExistence type="inferred from homology"/>
<evidence type="ECO:0000256" key="1">
    <source>
        <dbReference type="ARBA" id="ARBA00006382"/>
    </source>
</evidence>
<evidence type="ECO:0000313" key="13">
    <source>
        <dbReference type="Proteomes" id="UP000000292"/>
    </source>
</evidence>
<evidence type="ECO:0000256" key="7">
    <source>
        <dbReference type="PIRSR" id="PIRSR000185-2"/>
    </source>
</evidence>
<dbReference type="HOGENOM" id="CLU_025763_1_2_9"/>
<feature type="binding site" evidence="7">
    <location>
        <position position="370"/>
    </location>
    <ligand>
        <name>substrate</name>
    </ligand>
</feature>
<dbReference type="InterPro" id="IPR033922">
    <property type="entry name" value="NAD_bind_Glu_DH"/>
</dbReference>
<dbReference type="CDD" id="cd01076">
    <property type="entry name" value="NAD_bind_1_Glu_DH"/>
    <property type="match status" value="1"/>
</dbReference>
<dbReference type="EMBL" id="CP002902">
    <property type="protein sequence ID" value="AEJ43182.1"/>
    <property type="molecule type" value="Genomic_DNA"/>
</dbReference>
<evidence type="ECO:0000256" key="10">
    <source>
        <dbReference type="SAM" id="MobiDB-lite"/>
    </source>
</evidence>
<evidence type="ECO:0000256" key="8">
    <source>
        <dbReference type="PIRSR" id="PIRSR000185-3"/>
    </source>
</evidence>
<dbReference type="InterPro" id="IPR046346">
    <property type="entry name" value="Aminoacid_DH-like_N_sf"/>
</dbReference>
<reference evidence="12 13" key="1">
    <citation type="journal article" date="2011" name="J. Bacteriol.">
        <title>Complete Genome Sequence of Alicyclobacillus acidocaldarius Strain Tc-4-1.</title>
        <authorList>
            <person name="Chen Y."/>
            <person name="He Y."/>
            <person name="Zhang B."/>
            <person name="Yang J."/>
            <person name="Li W."/>
            <person name="Dong Z."/>
            <person name="Hu S."/>
        </authorList>
    </citation>
    <scope>NUCLEOTIDE SEQUENCE [LARGE SCALE GENOMIC DNA]</scope>
    <source>
        <strain evidence="12 13">Tc-4-1</strain>
    </source>
</reference>
<dbReference type="InterPro" id="IPR006095">
    <property type="entry name" value="Glu/Leu/Phe/Val/Trp_DH"/>
</dbReference>
<dbReference type="KEGG" id="aad:TC41_1240"/>
<dbReference type="eggNOG" id="COG0334">
    <property type="taxonomic scope" value="Bacteria"/>
</dbReference>
<dbReference type="PIRSF" id="PIRSF000185">
    <property type="entry name" value="Glu_DH"/>
    <property type="match status" value="1"/>
</dbReference>
<dbReference type="InterPro" id="IPR006097">
    <property type="entry name" value="Glu/Leu/Phe/Val/Trp_DH_dimer"/>
</dbReference>
<feature type="binding site" evidence="7">
    <location>
        <position position="92"/>
    </location>
    <ligand>
        <name>substrate</name>
    </ligand>
</feature>
<dbReference type="STRING" id="1048834.TC41_1240"/>
<evidence type="ECO:0000256" key="9">
    <source>
        <dbReference type="RuleBase" id="RU004417"/>
    </source>
</evidence>
<keyword evidence="3 5" id="KW-0560">Oxidoreductase</keyword>
<dbReference type="PANTHER" id="PTHR11606:SF13">
    <property type="entry name" value="GLUTAMATE DEHYDROGENASE 1, MITOCHONDRIAL"/>
    <property type="match status" value="1"/>
</dbReference>
<evidence type="ECO:0000256" key="4">
    <source>
        <dbReference type="ARBA" id="ARBA00023027"/>
    </source>
</evidence>
<reference evidence="13" key="2">
    <citation type="submission" date="2011-06" db="EMBL/GenBank/DDBJ databases">
        <title>The complete genome sequence of Alicyclobacillus acidocaldarius sp. Tc-4-1.</title>
        <authorList>
            <person name="Chen Y."/>
            <person name="He Y."/>
            <person name="Dong Z."/>
            <person name="Hu S."/>
        </authorList>
    </citation>
    <scope>NUCLEOTIDE SEQUENCE [LARGE SCALE GENOMIC DNA]</scope>
    <source>
        <strain evidence="13">Tc-4-1</strain>
    </source>
</reference>
<dbReference type="GO" id="GO:0006538">
    <property type="term" value="P:L-glutamate catabolic process"/>
    <property type="evidence" value="ECO:0007669"/>
    <property type="project" value="TreeGrafter"/>
</dbReference>
<dbReference type="PATRIC" id="fig|1048834.4.peg.1180"/>
<sequence length="436" mass="48023">MKERSTMSQEQGNKRLIVGANKPAHDTNILSNTQATIREALDRLGYEEAVYELLKEPIRVMTVRIPVRMDDGHVEVFTGYRAQHNDAIGPTKGGVRFHPDVTLDEVKALSIWMSLKCGIFNLPYGGAKGGIVCDPRSMSLSEQERLARGYVRAISQIVGPAKDIPAPDVYTNSQIMAWMYDEYSRIREFDSPGFITGKPIVLGGSRGRESATALGVVVALRETAERMGKKLSELRVLVQGFGNVGSNVARILHEFGATVVGISDAGGGVYNENGLPIPELIEEKDSFGMVTPRLSGVIPTEEFLTKPCDVLVPAALENQIHEGNADKIQASLIVEAANGPTTPEADHILHERGIVVVPDVVANAGGVTVSYFEWVQNNQGFYWTEDEVNQRLENMMVQSVHNILDTAERYDVLPRMAAYMVGIRPFAEAMRWRGWV</sequence>
<keyword evidence="7" id="KW-0547">Nucleotide-binding</keyword>
<feature type="binding site" evidence="7">
    <location>
        <position position="116"/>
    </location>
    <ligand>
        <name>substrate</name>
    </ligand>
</feature>
<feature type="active site" description="Proton donor" evidence="6">
    <location>
        <position position="128"/>
    </location>
</feature>
<feature type="site" description="Important for catalysis" evidence="8">
    <location>
        <position position="168"/>
    </location>
</feature>
<feature type="compositionally biased region" description="Polar residues" evidence="10">
    <location>
        <begin position="1"/>
        <end position="11"/>
    </location>
</feature>
<feature type="region of interest" description="Disordered" evidence="10">
    <location>
        <begin position="1"/>
        <end position="20"/>
    </location>
</feature>
<dbReference type="Gene3D" id="1.10.8.1210">
    <property type="match status" value="2"/>
</dbReference>
<evidence type="ECO:0000259" key="11">
    <source>
        <dbReference type="SMART" id="SM00839"/>
    </source>
</evidence>
<dbReference type="Pfam" id="PF00208">
    <property type="entry name" value="ELFV_dehydrog"/>
    <property type="match status" value="1"/>
</dbReference>
<dbReference type="FunFam" id="3.40.50.10860:FF:000008">
    <property type="entry name" value="Glutamate dehydrogenase"/>
    <property type="match status" value="1"/>
</dbReference>
<dbReference type="PROSITE" id="PS00074">
    <property type="entry name" value="GLFV_DEHYDROGENASE"/>
    <property type="match status" value="1"/>
</dbReference>
<accession>F8IH97</accession>
<evidence type="ECO:0000313" key="12">
    <source>
        <dbReference type="EMBL" id="AEJ43182.1"/>
    </source>
</evidence>
<feature type="domain" description="Glutamate/phenylalanine/leucine/valine/L-tryptophan dehydrogenase C-terminal" evidence="11">
    <location>
        <begin position="205"/>
        <end position="434"/>
    </location>
</feature>
<dbReference type="InterPro" id="IPR036291">
    <property type="entry name" value="NAD(P)-bd_dom_sf"/>
</dbReference>
<evidence type="ECO:0000256" key="5">
    <source>
        <dbReference type="PIRNR" id="PIRNR000185"/>
    </source>
</evidence>
<feature type="binding site" evidence="7">
    <location>
        <position position="243"/>
    </location>
    <ligand>
        <name>NAD(+)</name>
        <dbReference type="ChEBI" id="CHEBI:57540"/>
    </ligand>
</feature>
<organism evidence="12 13">
    <name type="scientific">Alicyclobacillus acidocaldarius (strain Tc-4-1)</name>
    <name type="common">Bacillus acidocaldarius</name>
    <dbReference type="NCBI Taxonomy" id="1048834"/>
    <lineage>
        <taxon>Bacteria</taxon>
        <taxon>Bacillati</taxon>
        <taxon>Bacillota</taxon>
        <taxon>Bacilli</taxon>
        <taxon>Bacillales</taxon>
        <taxon>Alicyclobacillaceae</taxon>
        <taxon>Alicyclobacillus</taxon>
    </lineage>
</organism>